<dbReference type="InterPro" id="IPR012337">
    <property type="entry name" value="RNaseH-like_sf"/>
</dbReference>
<dbReference type="SUPFAM" id="SSF53098">
    <property type="entry name" value="Ribonuclease H-like"/>
    <property type="match status" value="1"/>
</dbReference>
<dbReference type="Pfam" id="PF13482">
    <property type="entry name" value="RNase_H_2"/>
    <property type="match status" value="1"/>
</dbReference>
<dbReference type="EMBL" id="CP003940">
    <property type="protein sequence ID" value="AFZ47828.1"/>
    <property type="molecule type" value="Genomic_DNA"/>
</dbReference>
<keyword evidence="3" id="KW-1185">Reference proteome</keyword>
<dbReference type="BioCyc" id="CSTA292563:G1353-1882-MONOMER"/>
<dbReference type="InterPro" id="IPR011604">
    <property type="entry name" value="PDDEXK-like_dom_sf"/>
</dbReference>
<dbReference type="Proteomes" id="UP000010483">
    <property type="component" value="Chromosome"/>
</dbReference>
<dbReference type="HOGENOM" id="CLU_044183_0_0_3"/>
<proteinExistence type="predicted"/>
<dbReference type="NCBIfam" id="TIGR03491">
    <property type="entry name" value="TM0106 family RecB-like putative nuclease"/>
    <property type="match status" value="1"/>
</dbReference>
<protein>
    <submittedName>
        <fullName evidence="2">RecB family nuclease, putative</fullName>
    </submittedName>
</protein>
<dbReference type="Gene3D" id="3.90.320.10">
    <property type="match status" value="1"/>
</dbReference>
<name>K9YP02_CYASC</name>
<dbReference type="InterPro" id="IPR038720">
    <property type="entry name" value="YprB_RNase_H-like_dom"/>
</dbReference>
<dbReference type="InterPro" id="IPR019993">
    <property type="entry name" value="RecB_nuclease_TM0106_put"/>
</dbReference>
<dbReference type="AlphaFoldDB" id="K9YP02"/>
<evidence type="ECO:0000313" key="3">
    <source>
        <dbReference type="Proteomes" id="UP000010483"/>
    </source>
</evidence>
<gene>
    <name evidence="2" type="ordered locus">Cyast_1873</name>
</gene>
<reference evidence="3" key="1">
    <citation type="journal article" date="2013" name="Proc. Natl. Acad. Sci. U.S.A.">
        <title>Improving the coverage of the cyanobacterial phylum using diversity-driven genome sequencing.</title>
        <authorList>
            <person name="Shih P.M."/>
            <person name="Wu D."/>
            <person name="Latifi A."/>
            <person name="Axen S.D."/>
            <person name="Fewer D.P."/>
            <person name="Talla E."/>
            <person name="Calteau A."/>
            <person name="Cai F."/>
            <person name="Tandeau de Marsac N."/>
            <person name="Rippka R."/>
            <person name="Herdman M."/>
            <person name="Sivonen K."/>
            <person name="Coursin T."/>
            <person name="Laurent T."/>
            <person name="Goodwin L."/>
            <person name="Nolan M."/>
            <person name="Davenport K.W."/>
            <person name="Han C.S."/>
            <person name="Rubin E.M."/>
            <person name="Eisen J.A."/>
            <person name="Woyke T."/>
            <person name="Gugger M."/>
            <person name="Kerfeld C.A."/>
        </authorList>
    </citation>
    <scope>NUCLEOTIDE SEQUENCE [LARGE SCALE GENOMIC DNA]</scope>
    <source>
        <strain evidence="3">ATCC 29140 / PCC 7202</strain>
    </source>
</reference>
<dbReference type="PATRIC" id="fig|292563.3.peg.1958"/>
<dbReference type="STRING" id="292563.Cyast_1873"/>
<feature type="domain" description="YprB ribonuclease H-like" evidence="1">
    <location>
        <begin position="300"/>
        <end position="477"/>
    </location>
</feature>
<dbReference type="KEGG" id="csn:Cyast_1873"/>
<dbReference type="eggNOG" id="COG2251">
    <property type="taxonomic scope" value="Bacteria"/>
</dbReference>
<evidence type="ECO:0000259" key="1">
    <source>
        <dbReference type="Pfam" id="PF13482"/>
    </source>
</evidence>
<evidence type="ECO:0000313" key="2">
    <source>
        <dbReference type="EMBL" id="AFZ47828.1"/>
    </source>
</evidence>
<organism evidence="2 3">
    <name type="scientific">Cyanobacterium stanieri (strain ATCC 29140 / PCC 7202)</name>
    <dbReference type="NCBI Taxonomy" id="292563"/>
    <lineage>
        <taxon>Bacteria</taxon>
        <taxon>Bacillati</taxon>
        <taxon>Cyanobacteriota</taxon>
        <taxon>Cyanophyceae</taxon>
        <taxon>Oscillatoriophycideae</taxon>
        <taxon>Chroococcales</taxon>
        <taxon>Geminocystaceae</taxon>
        <taxon>Cyanobacterium</taxon>
    </lineage>
</organism>
<sequence>MLITDDTLLQYKRCKRKAFLNFHYEGEKPPERDFVNKLKQERILHTQKVIEHNNWQIEHPIFSTTSNSYIESTLDLMNQGVDCIYNGQLSYQMEGKYHNLVFETSPTLLIKQNIPSRFGNWSYITVNTHLGKNHKPEYKLVAAFQAWVLGSNQGLMPTHADFIVRSFKRYSVNLGIWLPRVQEVIDDCQRLFMNEDAPEVFISRQKCGLCEWYSECHSLALRQNHPSLIPGITPRKYDILKQKGVGSFDKLIDLSFAELNQIFEHDGGGILFKQIQSLKSNSPVLKRDTVNIIPSSNIELYFDIEAEPDRQTDYLLGVLLVDNSQKIKKYYSFLAETLEGEKDIWLSFLEFINGYPDSFIYHFSGYEVETIKRLASIYKTPNSLIQPLLKRFIDVHKFVTQNYLLPIESYSLKSLGKWLNFQWRIPPDYDANNLGGDQCVVWYDKWLNTGDRTYLGYILMYNEDDCQATFAVKNWLVKQQKS</sequence>
<accession>K9YP02</accession>